<dbReference type="InterPro" id="IPR041347">
    <property type="entry name" value="MftR_C"/>
</dbReference>
<dbReference type="InterPro" id="IPR009057">
    <property type="entry name" value="Homeodomain-like_sf"/>
</dbReference>
<dbReference type="Gene3D" id="1.10.10.60">
    <property type="entry name" value="Homeodomain-like"/>
    <property type="match status" value="1"/>
</dbReference>
<evidence type="ECO:0000313" key="6">
    <source>
        <dbReference type="EMBL" id="MFD1815618.1"/>
    </source>
</evidence>
<proteinExistence type="predicted"/>
<reference evidence="7" key="1">
    <citation type="journal article" date="2019" name="Int. J. Syst. Evol. Microbiol.">
        <title>The Global Catalogue of Microorganisms (GCM) 10K type strain sequencing project: providing services to taxonomists for standard genome sequencing and annotation.</title>
        <authorList>
            <consortium name="The Broad Institute Genomics Platform"/>
            <consortium name="The Broad Institute Genome Sequencing Center for Infectious Disease"/>
            <person name="Wu L."/>
            <person name="Ma J."/>
        </authorList>
    </citation>
    <scope>NUCLEOTIDE SEQUENCE [LARGE SCALE GENOMIC DNA]</scope>
    <source>
        <strain evidence="7">DT72</strain>
    </source>
</reference>
<protein>
    <submittedName>
        <fullName evidence="6">TetR family transcriptional regulator</fullName>
    </submittedName>
</protein>
<organism evidence="6 7">
    <name type="scientific">Rhodococcus gannanensis</name>
    <dbReference type="NCBI Taxonomy" id="1960308"/>
    <lineage>
        <taxon>Bacteria</taxon>
        <taxon>Bacillati</taxon>
        <taxon>Actinomycetota</taxon>
        <taxon>Actinomycetes</taxon>
        <taxon>Mycobacteriales</taxon>
        <taxon>Nocardiaceae</taxon>
        <taxon>Rhodococcus</taxon>
    </lineage>
</organism>
<feature type="domain" description="HTH tetR-type" evidence="5">
    <location>
        <begin position="13"/>
        <end position="73"/>
    </location>
</feature>
<evidence type="ECO:0000256" key="1">
    <source>
        <dbReference type="ARBA" id="ARBA00023015"/>
    </source>
</evidence>
<evidence type="ECO:0000256" key="4">
    <source>
        <dbReference type="PROSITE-ProRule" id="PRU00335"/>
    </source>
</evidence>
<dbReference type="InterPro" id="IPR023772">
    <property type="entry name" value="DNA-bd_HTH_TetR-type_CS"/>
</dbReference>
<evidence type="ECO:0000256" key="2">
    <source>
        <dbReference type="ARBA" id="ARBA00023125"/>
    </source>
</evidence>
<dbReference type="PROSITE" id="PS50977">
    <property type="entry name" value="HTH_TETR_2"/>
    <property type="match status" value="1"/>
</dbReference>
<dbReference type="InterPro" id="IPR050109">
    <property type="entry name" value="HTH-type_TetR-like_transc_reg"/>
</dbReference>
<sequence length="198" mass="21437">MTDTADRGGRPAATSAHELAAVAQRLFVEQGFDQTSVEDIARAAGISGRTFFRYFPTKADVLWVESEGEIGLLRERLAAGAPTERYEDVVVRAVVDALATFPDDQVEWARHRAQLVLREPAVQAQAFQRHARWRAAAVEYAGARTGQPVDALFPTAVGHAALAATLTAHEYWVAHPGSDLTGILEQALRLLLPAEPAG</sequence>
<dbReference type="Gene3D" id="1.10.357.10">
    <property type="entry name" value="Tetracycline Repressor, domain 2"/>
    <property type="match status" value="1"/>
</dbReference>
<keyword evidence="1" id="KW-0805">Transcription regulation</keyword>
<dbReference type="Pfam" id="PF17754">
    <property type="entry name" value="TetR_C_14"/>
    <property type="match status" value="1"/>
</dbReference>
<dbReference type="SUPFAM" id="SSF46689">
    <property type="entry name" value="Homeodomain-like"/>
    <property type="match status" value="1"/>
</dbReference>
<comment type="caution">
    <text evidence="6">The sequence shown here is derived from an EMBL/GenBank/DDBJ whole genome shotgun (WGS) entry which is preliminary data.</text>
</comment>
<feature type="DNA-binding region" description="H-T-H motif" evidence="4">
    <location>
        <begin position="36"/>
        <end position="55"/>
    </location>
</feature>
<evidence type="ECO:0000259" key="5">
    <source>
        <dbReference type="PROSITE" id="PS50977"/>
    </source>
</evidence>
<dbReference type="Proteomes" id="UP001597286">
    <property type="component" value="Unassembled WGS sequence"/>
</dbReference>
<dbReference type="PANTHER" id="PTHR30055">
    <property type="entry name" value="HTH-TYPE TRANSCRIPTIONAL REGULATOR RUTR"/>
    <property type="match status" value="1"/>
</dbReference>
<evidence type="ECO:0000313" key="7">
    <source>
        <dbReference type="Proteomes" id="UP001597286"/>
    </source>
</evidence>
<dbReference type="EMBL" id="JBHUFB010000022">
    <property type="protein sequence ID" value="MFD1815618.1"/>
    <property type="molecule type" value="Genomic_DNA"/>
</dbReference>
<gene>
    <name evidence="6" type="ORF">ACFSJG_25670</name>
</gene>
<keyword evidence="7" id="KW-1185">Reference proteome</keyword>
<dbReference type="PROSITE" id="PS01081">
    <property type="entry name" value="HTH_TETR_1"/>
    <property type="match status" value="1"/>
</dbReference>
<keyword evidence="3" id="KW-0804">Transcription</keyword>
<accession>A0ABW4PAR2</accession>
<evidence type="ECO:0000256" key="3">
    <source>
        <dbReference type="ARBA" id="ARBA00023163"/>
    </source>
</evidence>
<dbReference type="PRINTS" id="PR00455">
    <property type="entry name" value="HTHTETR"/>
</dbReference>
<keyword evidence="2 4" id="KW-0238">DNA-binding</keyword>
<dbReference type="RefSeq" id="WP_378488079.1">
    <property type="nucleotide sequence ID" value="NZ_JBHUFB010000022.1"/>
</dbReference>
<name>A0ABW4PAR2_9NOCA</name>
<dbReference type="InterPro" id="IPR001647">
    <property type="entry name" value="HTH_TetR"/>
</dbReference>
<dbReference type="PANTHER" id="PTHR30055:SF238">
    <property type="entry name" value="MYCOFACTOCIN BIOSYNTHESIS TRANSCRIPTIONAL REGULATOR MFTR-RELATED"/>
    <property type="match status" value="1"/>
</dbReference>
<dbReference type="Pfam" id="PF00440">
    <property type="entry name" value="TetR_N"/>
    <property type="match status" value="1"/>
</dbReference>